<dbReference type="GO" id="GO:0008955">
    <property type="term" value="F:peptidoglycan glycosyltransferase activity"/>
    <property type="evidence" value="ECO:0007669"/>
    <property type="project" value="UniProtKB-EC"/>
</dbReference>
<keyword evidence="7 18" id="KW-0812">Transmembrane</keyword>
<keyword evidence="10" id="KW-0573">Peptidoglycan synthesis</keyword>
<comment type="subcellular location">
    <subcellularLocation>
        <location evidence="1">Membrane</location>
    </subcellularLocation>
</comment>
<evidence type="ECO:0000256" key="14">
    <source>
        <dbReference type="ARBA" id="ARBA00023316"/>
    </source>
</evidence>
<protein>
    <submittedName>
        <fullName evidence="21">Penicillin-binding protein 1A</fullName>
    </submittedName>
</protein>
<dbReference type="NCBIfam" id="TIGR02074">
    <property type="entry name" value="PBP_1a_fam"/>
    <property type="match status" value="1"/>
</dbReference>
<evidence type="ECO:0000256" key="9">
    <source>
        <dbReference type="ARBA" id="ARBA00022960"/>
    </source>
</evidence>
<keyword evidence="8" id="KW-0378">Hydrolase</keyword>
<feature type="domain" description="Penicillin-binding protein transpeptidase" evidence="19">
    <location>
        <begin position="373"/>
        <end position="617"/>
    </location>
</feature>
<dbReference type="InterPro" id="IPR050396">
    <property type="entry name" value="Glycosyltr_51/Transpeptidase"/>
</dbReference>
<evidence type="ECO:0000256" key="10">
    <source>
        <dbReference type="ARBA" id="ARBA00022984"/>
    </source>
</evidence>
<evidence type="ECO:0000256" key="1">
    <source>
        <dbReference type="ARBA" id="ARBA00004370"/>
    </source>
</evidence>
<feature type="compositionally biased region" description="Low complexity" evidence="17">
    <location>
        <begin position="782"/>
        <end position="792"/>
    </location>
</feature>
<keyword evidence="3" id="KW-0121">Carboxypeptidase</keyword>
<dbReference type="InterPro" id="IPR012338">
    <property type="entry name" value="Beta-lactam/transpept-like"/>
</dbReference>
<evidence type="ECO:0000256" key="11">
    <source>
        <dbReference type="ARBA" id="ARBA00022989"/>
    </source>
</evidence>
<keyword evidence="5" id="KW-0328">Glycosyltransferase</keyword>
<dbReference type="Gene3D" id="1.10.3810.10">
    <property type="entry name" value="Biosynthetic peptidoglycan transglycosylase-like"/>
    <property type="match status" value="1"/>
</dbReference>
<evidence type="ECO:0000256" key="3">
    <source>
        <dbReference type="ARBA" id="ARBA00022645"/>
    </source>
</evidence>
<dbReference type="FunFam" id="1.10.3810.10:FF:000003">
    <property type="entry name" value="Penicillin-binding protein 1a"/>
    <property type="match status" value="1"/>
</dbReference>
<feature type="compositionally biased region" description="Basic and acidic residues" evidence="17">
    <location>
        <begin position="1"/>
        <end position="15"/>
    </location>
</feature>
<evidence type="ECO:0000256" key="17">
    <source>
        <dbReference type="SAM" id="MobiDB-lite"/>
    </source>
</evidence>
<evidence type="ECO:0000256" key="18">
    <source>
        <dbReference type="SAM" id="Phobius"/>
    </source>
</evidence>
<name>A0A928Z2K7_9CYAN</name>
<dbReference type="GO" id="GO:0008658">
    <property type="term" value="F:penicillin binding"/>
    <property type="evidence" value="ECO:0007669"/>
    <property type="project" value="InterPro"/>
</dbReference>
<gene>
    <name evidence="21" type="ORF">IQ266_07870</name>
</gene>
<feature type="region of interest" description="Disordered" evidence="17">
    <location>
        <begin position="660"/>
        <end position="792"/>
    </location>
</feature>
<dbReference type="PANTHER" id="PTHR32282:SF31">
    <property type="entry name" value="PEPTIDOGLYCAN GLYCOSYLTRANSFERASE"/>
    <property type="match status" value="1"/>
</dbReference>
<feature type="domain" description="Glycosyl transferase family 51" evidence="20">
    <location>
        <begin position="108"/>
        <end position="283"/>
    </location>
</feature>
<dbReference type="PANTHER" id="PTHR32282">
    <property type="entry name" value="BINDING PROTEIN TRANSPEPTIDASE, PUTATIVE-RELATED"/>
    <property type="match status" value="1"/>
</dbReference>
<keyword evidence="9" id="KW-0133">Cell shape</keyword>
<dbReference type="GO" id="GO:0009002">
    <property type="term" value="F:serine-type D-Ala-D-Ala carboxypeptidase activity"/>
    <property type="evidence" value="ECO:0007669"/>
    <property type="project" value="UniProtKB-EC"/>
</dbReference>
<evidence type="ECO:0000313" key="22">
    <source>
        <dbReference type="Proteomes" id="UP000625316"/>
    </source>
</evidence>
<dbReference type="SUPFAM" id="SSF56601">
    <property type="entry name" value="beta-lactamase/transpeptidase-like"/>
    <property type="match status" value="1"/>
</dbReference>
<dbReference type="GO" id="GO:0009252">
    <property type="term" value="P:peptidoglycan biosynthetic process"/>
    <property type="evidence" value="ECO:0007669"/>
    <property type="project" value="UniProtKB-KW"/>
</dbReference>
<keyword evidence="22" id="KW-1185">Reference proteome</keyword>
<dbReference type="GO" id="GO:0006508">
    <property type="term" value="P:proteolysis"/>
    <property type="evidence" value="ECO:0007669"/>
    <property type="project" value="UniProtKB-KW"/>
</dbReference>
<evidence type="ECO:0000313" key="21">
    <source>
        <dbReference type="EMBL" id="MBE9029644.1"/>
    </source>
</evidence>
<dbReference type="Pfam" id="PF00912">
    <property type="entry name" value="Transgly"/>
    <property type="match status" value="1"/>
</dbReference>
<dbReference type="AlphaFoldDB" id="A0A928Z2K7"/>
<evidence type="ECO:0000256" key="12">
    <source>
        <dbReference type="ARBA" id="ARBA00023136"/>
    </source>
</evidence>
<dbReference type="SUPFAM" id="SSF53955">
    <property type="entry name" value="Lysozyme-like"/>
    <property type="match status" value="1"/>
</dbReference>
<dbReference type="InterPro" id="IPR001264">
    <property type="entry name" value="Glyco_trans_51"/>
</dbReference>
<feature type="transmembrane region" description="Helical" evidence="18">
    <location>
        <begin position="60"/>
        <end position="80"/>
    </location>
</feature>
<evidence type="ECO:0000256" key="2">
    <source>
        <dbReference type="ARBA" id="ARBA00004752"/>
    </source>
</evidence>
<feature type="compositionally biased region" description="Basic residues" evidence="17">
    <location>
        <begin position="16"/>
        <end position="28"/>
    </location>
</feature>
<evidence type="ECO:0000256" key="5">
    <source>
        <dbReference type="ARBA" id="ARBA00022676"/>
    </source>
</evidence>
<keyword evidence="4" id="KW-0645">Protease</keyword>
<dbReference type="GO" id="GO:0030288">
    <property type="term" value="C:outer membrane-bounded periplasmic space"/>
    <property type="evidence" value="ECO:0007669"/>
    <property type="project" value="TreeGrafter"/>
</dbReference>
<dbReference type="GO" id="GO:0008360">
    <property type="term" value="P:regulation of cell shape"/>
    <property type="evidence" value="ECO:0007669"/>
    <property type="project" value="UniProtKB-KW"/>
</dbReference>
<evidence type="ECO:0000256" key="4">
    <source>
        <dbReference type="ARBA" id="ARBA00022670"/>
    </source>
</evidence>
<evidence type="ECO:0000259" key="20">
    <source>
        <dbReference type="Pfam" id="PF00912"/>
    </source>
</evidence>
<evidence type="ECO:0000256" key="8">
    <source>
        <dbReference type="ARBA" id="ARBA00022801"/>
    </source>
</evidence>
<keyword evidence="13" id="KW-0511">Multifunctional enzyme</keyword>
<dbReference type="Pfam" id="PF00905">
    <property type="entry name" value="Transpeptidase"/>
    <property type="match status" value="1"/>
</dbReference>
<feature type="region of interest" description="Disordered" evidence="17">
    <location>
        <begin position="1"/>
        <end position="30"/>
    </location>
</feature>
<evidence type="ECO:0000256" key="7">
    <source>
        <dbReference type="ARBA" id="ARBA00022692"/>
    </source>
</evidence>
<organism evidence="21 22">
    <name type="scientific">Romeriopsis navalis LEGE 11480</name>
    <dbReference type="NCBI Taxonomy" id="2777977"/>
    <lineage>
        <taxon>Bacteria</taxon>
        <taxon>Bacillati</taxon>
        <taxon>Cyanobacteriota</taxon>
        <taxon>Cyanophyceae</taxon>
        <taxon>Leptolyngbyales</taxon>
        <taxon>Leptolyngbyaceae</taxon>
        <taxon>Romeriopsis</taxon>
        <taxon>Romeriopsis navalis</taxon>
    </lineage>
</organism>
<dbReference type="InterPro" id="IPR001460">
    <property type="entry name" value="PCN-bd_Tpept"/>
</dbReference>
<comment type="caution">
    <text evidence="21">The sequence shown here is derived from an EMBL/GenBank/DDBJ whole genome shotgun (WGS) entry which is preliminary data.</text>
</comment>
<evidence type="ECO:0000256" key="6">
    <source>
        <dbReference type="ARBA" id="ARBA00022679"/>
    </source>
</evidence>
<keyword evidence="6" id="KW-0808">Transferase</keyword>
<comment type="pathway">
    <text evidence="2">Cell wall biogenesis; peptidoglycan biosynthesis.</text>
</comment>
<evidence type="ECO:0000256" key="13">
    <source>
        <dbReference type="ARBA" id="ARBA00023268"/>
    </source>
</evidence>
<dbReference type="Gene3D" id="3.40.710.10">
    <property type="entry name" value="DD-peptidase/beta-lactamase superfamily"/>
    <property type="match status" value="1"/>
</dbReference>
<dbReference type="GO" id="GO:0071555">
    <property type="term" value="P:cell wall organization"/>
    <property type="evidence" value="ECO:0007669"/>
    <property type="project" value="UniProtKB-KW"/>
</dbReference>
<evidence type="ECO:0000256" key="16">
    <source>
        <dbReference type="ARBA" id="ARBA00049902"/>
    </source>
</evidence>
<dbReference type="GO" id="GO:0016020">
    <property type="term" value="C:membrane"/>
    <property type="evidence" value="ECO:0007669"/>
    <property type="project" value="UniProtKB-SubCell"/>
</dbReference>
<reference evidence="21" key="1">
    <citation type="submission" date="2020-10" db="EMBL/GenBank/DDBJ databases">
        <authorList>
            <person name="Castelo-Branco R."/>
            <person name="Eusebio N."/>
            <person name="Adriana R."/>
            <person name="Vieira A."/>
            <person name="Brugerolle De Fraissinette N."/>
            <person name="Rezende De Castro R."/>
            <person name="Schneider M.P."/>
            <person name="Vasconcelos V."/>
            <person name="Leao P.N."/>
        </authorList>
    </citation>
    <scope>NUCLEOTIDE SEQUENCE</scope>
    <source>
        <strain evidence="21">LEGE 11480</strain>
    </source>
</reference>
<keyword evidence="12 18" id="KW-0472">Membrane</keyword>
<accession>A0A928Z2K7</accession>
<dbReference type="InterPro" id="IPR023346">
    <property type="entry name" value="Lysozyme-like_dom_sf"/>
</dbReference>
<dbReference type="EMBL" id="JADEXQ010000019">
    <property type="protein sequence ID" value="MBE9029644.1"/>
    <property type="molecule type" value="Genomic_DNA"/>
</dbReference>
<feature type="compositionally biased region" description="Basic residues" evidence="17">
    <location>
        <begin position="680"/>
        <end position="700"/>
    </location>
</feature>
<evidence type="ECO:0000256" key="15">
    <source>
        <dbReference type="ARBA" id="ARBA00034000"/>
    </source>
</evidence>
<feature type="compositionally biased region" description="Pro residues" evidence="17">
    <location>
        <begin position="728"/>
        <end position="781"/>
    </location>
</feature>
<evidence type="ECO:0000259" key="19">
    <source>
        <dbReference type="Pfam" id="PF00905"/>
    </source>
</evidence>
<comment type="catalytic activity">
    <reaction evidence="15">
        <text>Preferential cleavage: (Ac)2-L-Lys-D-Ala-|-D-Ala. Also transpeptidation of peptidyl-alanyl moieties that are N-acyl substituents of D-alanine.</text>
        <dbReference type="EC" id="3.4.16.4"/>
    </reaction>
</comment>
<dbReference type="InterPro" id="IPR036950">
    <property type="entry name" value="PBP_transglycosylase"/>
</dbReference>
<keyword evidence="11 18" id="KW-1133">Transmembrane helix</keyword>
<dbReference type="Proteomes" id="UP000625316">
    <property type="component" value="Unassembled WGS sequence"/>
</dbReference>
<keyword evidence="14" id="KW-0961">Cell wall biogenesis/degradation</keyword>
<sequence>MRGESASEEGIERDRSSRRRKRRDRGLRKQALQTRETVTDGLDDIIRRVPAPLKRRRNQLVIGAVATTVLLVAGGRIAYWNTDRDLPSPSLLSSFRRQGTLVIKAADGSVLQQTGDSTREKVSIDKLPKNVVNAFIAAEDRRFYEHNGVDLQGIARALVRNVRSGGVAEGGSTITQQVARMAFLNQDRSLVRKWKEAVLAQKLEREIDKPKLLEHYLNLVYLGSEAYGISDAAWVYFSKSVDELTLAETAMIAGLPPAPSAYSPLINKDAAKQRRNLVLDRMEEQGFITSSEASKAKSEKITLKQETPKNLYSSSPYFTDYVRQELPKLIDKEDLQAGGLLVETTLNPRWQKIAAKAVRSQTGSATGPKAFQGALVAVDPSNGEIRAMVGGKDYYGDGKKSPDDKYKGDQFNRATKAMRQPGSTFKMFVYTAAVAAGFSPYKSYKDAPFHVDGYEPKNYGDSYSGSLNMRQALTKSANVVAVKILIDVGFDPVIRLAKNMGLTTKLEPVYSMALGSYEVNLVDLTSSYGTLAAEGMHAKAHGIRKVTNSQGKVIYKADFKPKRVVDEGTSSIMTWMLENVVTSGTGQPASLPDRQVAGKTGTSEKTRDLWFVGYIPQLVTGVWLGYDDSYPTGGSSGMAAAVWRRFMRDATKDITIAKFPDLPNNLDTRKGSIKSDPVKTNRRYNKKWKGNEKKKRRRRRNSDDGYASASRSYSKPRYYAPKPKKPKPYYPPPQPAYNAPAPKPYYPAPKPYNPPAPKPYNPPPAAPAPPPMADPAPPPLADPGAAAPAPPM</sequence>
<proteinExistence type="predicted"/>
<comment type="catalytic activity">
    <reaction evidence="16">
        <text>[GlcNAc-(1-&gt;4)-Mur2Ac(oyl-L-Ala-gamma-D-Glu-L-Lys-D-Ala-D-Ala)](n)-di-trans,octa-cis-undecaprenyl diphosphate + beta-D-GlcNAc-(1-&gt;4)-Mur2Ac(oyl-L-Ala-gamma-D-Glu-L-Lys-D-Ala-D-Ala)-di-trans,octa-cis-undecaprenyl diphosphate = [GlcNAc-(1-&gt;4)-Mur2Ac(oyl-L-Ala-gamma-D-Glu-L-Lys-D-Ala-D-Ala)](n+1)-di-trans,octa-cis-undecaprenyl diphosphate + di-trans,octa-cis-undecaprenyl diphosphate + H(+)</text>
        <dbReference type="Rhea" id="RHEA:23708"/>
        <dbReference type="Rhea" id="RHEA-COMP:9602"/>
        <dbReference type="Rhea" id="RHEA-COMP:9603"/>
        <dbReference type="ChEBI" id="CHEBI:15378"/>
        <dbReference type="ChEBI" id="CHEBI:58405"/>
        <dbReference type="ChEBI" id="CHEBI:60033"/>
        <dbReference type="ChEBI" id="CHEBI:78435"/>
        <dbReference type="EC" id="2.4.99.28"/>
    </reaction>
</comment>